<dbReference type="AlphaFoldDB" id="A0A9J6DE26"/>
<proteinExistence type="predicted"/>
<comment type="caution">
    <text evidence="2">The sequence shown here is derived from an EMBL/GenBank/DDBJ whole genome shotgun (WGS) entry which is preliminary data.</text>
</comment>
<gene>
    <name evidence="2" type="ORF">HPB51_000990</name>
</gene>
<evidence type="ECO:0000313" key="3">
    <source>
        <dbReference type="Proteomes" id="UP000821866"/>
    </source>
</evidence>
<keyword evidence="1" id="KW-0175">Coiled coil</keyword>
<accession>A0A9J6DE26</accession>
<organism evidence="2 3">
    <name type="scientific">Rhipicephalus microplus</name>
    <name type="common">Cattle tick</name>
    <name type="synonym">Boophilus microplus</name>
    <dbReference type="NCBI Taxonomy" id="6941"/>
    <lineage>
        <taxon>Eukaryota</taxon>
        <taxon>Metazoa</taxon>
        <taxon>Ecdysozoa</taxon>
        <taxon>Arthropoda</taxon>
        <taxon>Chelicerata</taxon>
        <taxon>Arachnida</taxon>
        <taxon>Acari</taxon>
        <taxon>Parasitiformes</taxon>
        <taxon>Ixodida</taxon>
        <taxon>Ixodoidea</taxon>
        <taxon>Ixodidae</taxon>
        <taxon>Rhipicephalinae</taxon>
        <taxon>Rhipicephalus</taxon>
        <taxon>Boophilus</taxon>
    </lineage>
</organism>
<name>A0A9J6DE26_RHIMP</name>
<dbReference type="EMBL" id="JABSTU010000009">
    <property type="protein sequence ID" value="KAH8020357.1"/>
    <property type="molecule type" value="Genomic_DNA"/>
</dbReference>
<sequence length="307" mass="33955">MVPSVHLHPNCDLPAAPLQLPPASANRTPVPVGTNYPIWQSEIAAPGGGTDGAGFISQPGAVHFGHDIAPSMPSLRWLLLQVSYLKGAICYRTSNYVIVAVSCPPEFIDKIQRMKDVSFVKCRAFCSSLLLLAGDVESNPGPMTKTEADTFSQALDAIRKLEESQDTLLAELKALKEKHIEATKEIQLLMARVAALESTTTSPHNTGVTEASANALRTVSSQVTEILSRCNNSENRLRRSNLVFFGLDDEPKEYWAKSEQKIIDFCSEKLGITVTERQFERVHRIGKYTEDKRRPIIAKLAFFKDKE</sequence>
<reference evidence="2" key="2">
    <citation type="submission" date="2021-09" db="EMBL/GenBank/DDBJ databases">
        <authorList>
            <person name="Jia N."/>
            <person name="Wang J."/>
            <person name="Shi W."/>
            <person name="Du L."/>
            <person name="Sun Y."/>
            <person name="Zhan W."/>
            <person name="Jiang J."/>
            <person name="Wang Q."/>
            <person name="Zhang B."/>
            <person name="Ji P."/>
            <person name="Sakyi L.B."/>
            <person name="Cui X."/>
            <person name="Yuan T."/>
            <person name="Jiang B."/>
            <person name="Yang W."/>
            <person name="Lam T.T.-Y."/>
            <person name="Chang Q."/>
            <person name="Ding S."/>
            <person name="Wang X."/>
            <person name="Zhu J."/>
            <person name="Ruan X."/>
            <person name="Zhao L."/>
            <person name="Wei J."/>
            <person name="Que T."/>
            <person name="Du C."/>
            <person name="Cheng J."/>
            <person name="Dai P."/>
            <person name="Han X."/>
            <person name="Huang E."/>
            <person name="Gao Y."/>
            <person name="Liu J."/>
            <person name="Shao H."/>
            <person name="Ye R."/>
            <person name="Li L."/>
            <person name="Wei W."/>
            <person name="Wang X."/>
            <person name="Wang C."/>
            <person name="Huo Q."/>
            <person name="Li W."/>
            <person name="Guo W."/>
            <person name="Chen H."/>
            <person name="Chen S."/>
            <person name="Zhou L."/>
            <person name="Zhou L."/>
            <person name="Ni X."/>
            <person name="Tian J."/>
            <person name="Zhou Y."/>
            <person name="Sheng Y."/>
            <person name="Liu T."/>
            <person name="Pan Y."/>
            <person name="Xia L."/>
            <person name="Li J."/>
            <person name="Zhao F."/>
            <person name="Cao W."/>
        </authorList>
    </citation>
    <scope>NUCLEOTIDE SEQUENCE</scope>
    <source>
        <strain evidence="2">Rmic-2018</strain>
        <tissue evidence="2">Larvae</tissue>
    </source>
</reference>
<dbReference type="Gene3D" id="3.30.70.1820">
    <property type="entry name" value="L1 transposable element, RRM domain"/>
    <property type="match status" value="1"/>
</dbReference>
<feature type="coiled-coil region" evidence="1">
    <location>
        <begin position="158"/>
        <end position="192"/>
    </location>
</feature>
<reference evidence="2" key="1">
    <citation type="journal article" date="2020" name="Cell">
        <title>Large-Scale Comparative Analyses of Tick Genomes Elucidate Their Genetic Diversity and Vector Capacities.</title>
        <authorList>
            <consortium name="Tick Genome and Microbiome Consortium (TIGMIC)"/>
            <person name="Jia N."/>
            <person name="Wang J."/>
            <person name="Shi W."/>
            <person name="Du L."/>
            <person name="Sun Y."/>
            <person name="Zhan W."/>
            <person name="Jiang J.F."/>
            <person name="Wang Q."/>
            <person name="Zhang B."/>
            <person name="Ji P."/>
            <person name="Bell-Sakyi L."/>
            <person name="Cui X.M."/>
            <person name="Yuan T.T."/>
            <person name="Jiang B.G."/>
            <person name="Yang W.F."/>
            <person name="Lam T.T."/>
            <person name="Chang Q.C."/>
            <person name="Ding S.J."/>
            <person name="Wang X.J."/>
            <person name="Zhu J.G."/>
            <person name="Ruan X.D."/>
            <person name="Zhao L."/>
            <person name="Wei J.T."/>
            <person name="Ye R.Z."/>
            <person name="Que T.C."/>
            <person name="Du C.H."/>
            <person name="Zhou Y.H."/>
            <person name="Cheng J.X."/>
            <person name="Dai P.F."/>
            <person name="Guo W.B."/>
            <person name="Han X.H."/>
            <person name="Huang E.J."/>
            <person name="Li L.F."/>
            <person name="Wei W."/>
            <person name="Gao Y.C."/>
            <person name="Liu J.Z."/>
            <person name="Shao H.Z."/>
            <person name="Wang X."/>
            <person name="Wang C.C."/>
            <person name="Yang T.C."/>
            <person name="Huo Q.B."/>
            <person name="Li W."/>
            <person name="Chen H.Y."/>
            <person name="Chen S.E."/>
            <person name="Zhou L.G."/>
            <person name="Ni X.B."/>
            <person name="Tian J.H."/>
            <person name="Sheng Y."/>
            <person name="Liu T."/>
            <person name="Pan Y.S."/>
            <person name="Xia L.Y."/>
            <person name="Li J."/>
            <person name="Zhao F."/>
            <person name="Cao W.C."/>
        </authorList>
    </citation>
    <scope>NUCLEOTIDE SEQUENCE</scope>
    <source>
        <strain evidence="2">Rmic-2018</strain>
    </source>
</reference>
<dbReference type="Proteomes" id="UP000821866">
    <property type="component" value="Chromosome 7"/>
</dbReference>
<evidence type="ECO:0000256" key="1">
    <source>
        <dbReference type="SAM" id="Coils"/>
    </source>
</evidence>
<protein>
    <submittedName>
        <fullName evidence="2">Uncharacterized protein</fullName>
    </submittedName>
</protein>
<dbReference type="VEuPathDB" id="VectorBase:LOC119168726"/>
<evidence type="ECO:0000313" key="2">
    <source>
        <dbReference type="EMBL" id="KAH8020357.1"/>
    </source>
</evidence>
<keyword evidence="3" id="KW-1185">Reference proteome</keyword>